<keyword evidence="2" id="KW-0812">Transmembrane</keyword>
<comment type="caution">
    <text evidence="3">The sequence shown here is derived from an EMBL/GenBank/DDBJ whole genome shotgun (WGS) entry which is preliminary data.</text>
</comment>
<keyword evidence="2" id="KW-0472">Membrane</keyword>
<sequence length="69" mass="7602">MTAFGPKDDMHMKRKRKVDAERASAKPRWADKRNLIPVLIFVAILVLMFIMAMGGHIGTGAGVSRGATY</sequence>
<keyword evidence="4" id="KW-1185">Reference proteome</keyword>
<evidence type="ECO:0000256" key="2">
    <source>
        <dbReference type="SAM" id="Phobius"/>
    </source>
</evidence>
<name>A0AAP8SMU3_9GAMM</name>
<feature type="compositionally biased region" description="Basic and acidic residues" evidence="1">
    <location>
        <begin position="1"/>
        <end position="11"/>
    </location>
</feature>
<protein>
    <submittedName>
        <fullName evidence="3">Uncharacterized protein</fullName>
    </submittedName>
</protein>
<accession>A0AAP8SMU3</accession>
<reference evidence="3 4" key="1">
    <citation type="submission" date="2018-01" db="EMBL/GenBank/DDBJ databases">
        <title>The draft genome sequence of Halioglobus japonicus S1-36.</title>
        <authorList>
            <person name="Du Z.-J."/>
            <person name="Shi M.-J."/>
        </authorList>
    </citation>
    <scope>NUCLEOTIDE SEQUENCE [LARGE SCALE GENOMIC DNA]</scope>
    <source>
        <strain evidence="3 4">S1-36</strain>
    </source>
</reference>
<evidence type="ECO:0000313" key="3">
    <source>
        <dbReference type="EMBL" id="PLW85383.1"/>
    </source>
</evidence>
<proteinExistence type="predicted"/>
<dbReference type="Proteomes" id="UP000235162">
    <property type="component" value="Unassembled WGS sequence"/>
</dbReference>
<keyword evidence="2" id="KW-1133">Transmembrane helix</keyword>
<feature type="region of interest" description="Disordered" evidence="1">
    <location>
        <begin position="1"/>
        <end position="24"/>
    </location>
</feature>
<evidence type="ECO:0000313" key="4">
    <source>
        <dbReference type="Proteomes" id="UP000235162"/>
    </source>
</evidence>
<dbReference type="EMBL" id="PKUR01000003">
    <property type="protein sequence ID" value="PLW85383.1"/>
    <property type="molecule type" value="Genomic_DNA"/>
</dbReference>
<dbReference type="AlphaFoldDB" id="A0AAP8SMU3"/>
<gene>
    <name evidence="3" type="ORF">C0029_12175</name>
</gene>
<dbReference type="KEGG" id="hja:BST95_03610"/>
<feature type="transmembrane region" description="Helical" evidence="2">
    <location>
        <begin position="35"/>
        <end position="57"/>
    </location>
</feature>
<organism evidence="3 4">
    <name type="scientific">Halioglobus japonicus</name>
    <dbReference type="NCBI Taxonomy" id="930805"/>
    <lineage>
        <taxon>Bacteria</taxon>
        <taxon>Pseudomonadati</taxon>
        <taxon>Pseudomonadota</taxon>
        <taxon>Gammaproteobacteria</taxon>
        <taxon>Cellvibrionales</taxon>
        <taxon>Halieaceae</taxon>
        <taxon>Halioglobus</taxon>
    </lineage>
</organism>
<evidence type="ECO:0000256" key="1">
    <source>
        <dbReference type="SAM" id="MobiDB-lite"/>
    </source>
</evidence>